<dbReference type="STRING" id="296587.C1E9G4"/>
<dbReference type="InterPro" id="IPR036188">
    <property type="entry name" value="FAD/NAD-bd_sf"/>
</dbReference>
<dbReference type="FunCoup" id="C1E9G4">
    <property type="interactions" value="1059"/>
</dbReference>
<dbReference type="Gene3D" id="3.30.9.10">
    <property type="entry name" value="D-Amino Acid Oxidase, subunit A, domain 2"/>
    <property type="match status" value="1"/>
</dbReference>
<dbReference type="RefSeq" id="XP_002503071.1">
    <property type="nucleotide sequence ID" value="XM_002503025.1"/>
</dbReference>
<dbReference type="InterPro" id="IPR006076">
    <property type="entry name" value="FAD-dep_OxRdtase"/>
</dbReference>
<sequence>MPEPALPSEPWADASVSAPSRREQLRKLRGNEEFDVLIIGGGATGAGAAVDAATRGLRTALIEGEDFGSGTSSRSTKLVHGGVRYLEKAVFQLSYGQLKLVFEALHERKNLLRNAPHLARPLPIATPCYHGWEVPYYWAGMKAYDLVAGASGLTMSGFRTAAESLALFPTLAAVRKEDGASLKGTIVYRDGQFDDARLNVALACTAAHAGAVAANYVKVTALVKDLRTGRVVGVKAKDVVDGGREFEVRAKVVLNCTGPFTDAVRKMSDGSRMDIMTPAGGAHLTLPKHFAPDAEGLIVPKTKDGRVVFMLPWLGGVIAGTTDALAPVTLRPRASADEVDFILDSIAPYLSVPATRADVTSVWSGIRPLAADPTQSGTENVSRDHLVVDEGDGMVTVTGGKWTTYRLMAEHAVDAAIRAADKSMASRAGKCRTTDVAVVGAHGYSPDLHVRLLASKSSKSGAKSSKPAAPELEDAAVMSHLAKSYGDRAPAIVELARSDPRRLARRIAGPNQPVIAAEVLHAARSEYCQTTCDFVARRTRLAFLDVEAARVAVPEVNKLLAKELGWGSWRAARELKDANALLDTFTC</sequence>
<evidence type="ECO:0000256" key="5">
    <source>
        <dbReference type="ARBA" id="ARBA00022827"/>
    </source>
</evidence>
<evidence type="ECO:0000259" key="9">
    <source>
        <dbReference type="Pfam" id="PF16901"/>
    </source>
</evidence>
<evidence type="ECO:0000256" key="6">
    <source>
        <dbReference type="ARBA" id="ARBA00023002"/>
    </source>
</evidence>
<dbReference type="SUPFAM" id="SSF51905">
    <property type="entry name" value="FAD/NAD(P)-binding domain"/>
    <property type="match status" value="1"/>
</dbReference>
<dbReference type="Gene3D" id="3.50.50.60">
    <property type="entry name" value="FAD/NAD(P)-binding domain"/>
    <property type="match status" value="1"/>
</dbReference>
<organism evidence="10 11">
    <name type="scientific">Micromonas commoda (strain RCC299 / NOUM17 / CCMP2709)</name>
    <name type="common">Picoplanktonic green alga</name>
    <dbReference type="NCBI Taxonomy" id="296587"/>
    <lineage>
        <taxon>Eukaryota</taxon>
        <taxon>Viridiplantae</taxon>
        <taxon>Chlorophyta</taxon>
        <taxon>Mamiellophyceae</taxon>
        <taxon>Mamiellales</taxon>
        <taxon>Mamiellaceae</taxon>
        <taxon>Micromonas</taxon>
    </lineage>
</organism>
<dbReference type="OMA" id="PHIVKPM"/>
<comment type="catalytic activity">
    <reaction evidence="7">
        <text>a quinone + sn-glycerol 3-phosphate = dihydroxyacetone phosphate + a quinol</text>
        <dbReference type="Rhea" id="RHEA:18977"/>
        <dbReference type="ChEBI" id="CHEBI:24646"/>
        <dbReference type="ChEBI" id="CHEBI:57597"/>
        <dbReference type="ChEBI" id="CHEBI:57642"/>
        <dbReference type="ChEBI" id="CHEBI:132124"/>
        <dbReference type="EC" id="1.1.5.3"/>
    </reaction>
</comment>
<dbReference type="AlphaFoldDB" id="C1E9G4"/>
<evidence type="ECO:0000313" key="11">
    <source>
        <dbReference type="Proteomes" id="UP000002009"/>
    </source>
</evidence>
<proteinExistence type="inferred from homology"/>
<dbReference type="InterPro" id="IPR000447">
    <property type="entry name" value="G3P_DH_FAD-dep"/>
</dbReference>
<dbReference type="OrthoDB" id="264015at2759"/>
<dbReference type="GO" id="GO:0006072">
    <property type="term" value="P:glycerol-3-phosphate metabolic process"/>
    <property type="evidence" value="ECO:0007669"/>
    <property type="project" value="UniProtKB-UniRule"/>
</dbReference>
<name>C1E9G4_MICCC</name>
<dbReference type="SUPFAM" id="SSF54373">
    <property type="entry name" value="FAD-linked reductases, C-terminal domain"/>
    <property type="match status" value="1"/>
</dbReference>
<evidence type="ECO:0000256" key="7">
    <source>
        <dbReference type="RuleBase" id="RU361217"/>
    </source>
</evidence>
<dbReference type="InParanoid" id="C1E9G4"/>
<feature type="domain" description="Alpha-glycerophosphate oxidase C-terminal" evidence="9">
    <location>
        <begin position="431"/>
        <end position="568"/>
    </location>
</feature>
<evidence type="ECO:0000256" key="3">
    <source>
        <dbReference type="ARBA" id="ARBA00013029"/>
    </source>
</evidence>
<dbReference type="PANTHER" id="PTHR11985:SF15">
    <property type="entry name" value="GLYCEROL-3-PHOSPHATE DEHYDROGENASE, MITOCHONDRIAL"/>
    <property type="match status" value="1"/>
</dbReference>
<dbReference type="GO" id="GO:0004368">
    <property type="term" value="F:glycerol-3-phosphate dehydrogenase (quinone) activity"/>
    <property type="evidence" value="ECO:0007669"/>
    <property type="project" value="UniProtKB-EC"/>
</dbReference>
<evidence type="ECO:0000259" key="8">
    <source>
        <dbReference type="Pfam" id="PF01266"/>
    </source>
</evidence>
<evidence type="ECO:0000256" key="4">
    <source>
        <dbReference type="ARBA" id="ARBA00022630"/>
    </source>
</evidence>
<gene>
    <name evidence="10" type="ORF">MICPUN_82879</name>
</gene>
<comment type="cofactor">
    <cofactor evidence="1 7">
        <name>FAD</name>
        <dbReference type="ChEBI" id="CHEBI:57692"/>
    </cofactor>
</comment>
<dbReference type="Proteomes" id="UP000002009">
    <property type="component" value="Chromosome 6"/>
</dbReference>
<dbReference type="EC" id="1.1.5.3" evidence="3 7"/>
<evidence type="ECO:0000256" key="1">
    <source>
        <dbReference type="ARBA" id="ARBA00001974"/>
    </source>
</evidence>
<evidence type="ECO:0000313" key="10">
    <source>
        <dbReference type="EMBL" id="ACO64329.1"/>
    </source>
</evidence>
<keyword evidence="6 7" id="KW-0560">Oxidoreductase</keyword>
<dbReference type="Pfam" id="PF16901">
    <property type="entry name" value="DAO_C"/>
    <property type="match status" value="1"/>
</dbReference>
<dbReference type="InterPro" id="IPR031656">
    <property type="entry name" value="DAO_C"/>
</dbReference>
<dbReference type="Pfam" id="PF01266">
    <property type="entry name" value="DAO"/>
    <property type="match status" value="1"/>
</dbReference>
<feature type="domain" description="FAD dependent oxidoreductase" evidence="8">
    <location>
        <begin position="35"/>
        <end position="406"/>
    </location>
</feature>
<keyword evidence="5" id="KW-0274">FAD</keyword>
<dbReference type="PRINTS" id="PR01001">
    <property type="entry name" value="FADG3PDH"/>
</dbReference>
<protein>
    <recommendedName>
        <fullName evidence="3 7">Glycerol-3-phosphate dehydrogenase</fullName>
        <ecNumber evidence="3 7">1.1.5.3</ecNumber>
    </recommendedName>
</protein>
<dbReference type="GeneID" id="8244358"/>
<dbReference type="InterPro" id="IPR038299">
    <property type="entry name" value="DAO_C_sf"/>
</dbReference>
<keyword evidence="11" id="KW-1185">Reference proteome</keyword>
<reference evidence="10 11" key="1">
    <citation type="journal article" date="2009" name="Science">
        <title>Green evolution and dynamic adaptations revealed by genomes of the marine picoeukaryotes Micromonas.</title>
        <authorList>
            <person name="Worden A.Z."/>
            <person name="Lee J.H."/>
            <person name="Mock T."/>
            <person name="Rouze P."/>
            <person name="Simmons M.P."/>
            <person name="Aerts A.L."/>
            <person name="Allen A.E."/>
            <person name="Cuvelier M.L."/>
            <person name="Derelle E."/>
            <person name="Everett M.V."/>
            <person name="Foulon E."/>
            <person name="Grimwood J."/>
            <person name="Gundlach H."/>
            <person name="Henrissat B."/>
            <person name="Napoli C."/>
            <person name="McDonald S.M."/>
            <person name="Parker M.S."/>
            <person name="Rombauts S."/>
            <person name="Salamov A."/>
            <person name="Von Dassow P."/>
            <person name="Badger J.H."/>
            <person name="Coutinho P.M."/>
            <person name="Demir E."/>
            <person name="Dubchak I."/>
            <person name="Gentemann C."/>
            <person name="Eikrem W."/>
            <person name="Gready J.E."/>
            <person name="John U."/>
            <person name="Lanier W."/>
            <person name="Lindquist E.A."/>
            <person name="Lucas S."/>
            <person name="Mayer K.F."/>
            <person name="Moreau H."/>
            <person name="Not F."/>
            <person name="Otillar R."/>
            <person name="Panaud O."/>
            <person name="Pangilinan J."/>
            <person name="Paulsen I."/>
            <person name="Piegu B."/>
            <person name="Poliakov A."/>
            <person name="Robbens S."/>
            <person name="Schmutz J."/>
            <person name="Toulza E."/>
            <person name="Wyss T."/>
            <person name="Zelensky A."/>
            <person name="Zhou K."/>
            <person name="Armbrust E.V."/>
            <person name="Bhattacharya D."/>
            <person name="Goodenough U.W."/>
            <person name="Van de Peer Y."/>
            <person name="Grigoriev I.V."/>
        </authorList>
    </citation>
    <scope>NUCLEOTIDE SEQUENCE [LARGE SCALE GENOMIC DNA]</scope>
    <source>
        <strain evidence="11">RCC299 / NOUM17</strain>
    </source>
</reference>
<dbReference type="GO" id="GO:0005739">
    <property type="term" value="C:mitochondrion"/>
    <property type="evidence" value="ECO:0007669"/>
    <property type="project" value="TreeGrafter"/>
</dbReference>
<comment type="similarity">
    <text evidence="2 7">Belongs to the FAD-dependent glycerol-3-phosphate dehydrogenase family.</text>
</comment>
<keyword evidence="4 7" id="KW-0285">Flavoprotein</keyword>
<evidence type="ECO:0000256" key="2">
    <source>
        <dbReference type="ARBA" id="ARBA00007330"/>
    </source>
</evidence>
<dbReference type="KEGG" id="mis:MICPUN_82879"/>
<dbReference type="EMBL" id="CP001327">
    <property type="protein sequence ID" value="ACO64329.1"/>
    <property type="molecule type" value="Genomic_DNA"/>
</dbReference>
<dbReference type="eggNOG" id="KOG0042">
    <property type="taxonomic scope" value="Eukaryota"/>
</dbReference>
<dbReference type="PANTHER" id="PTHR11985">
    <property type="entry name" value="GLYCEROL-3-PHOSPHATE DEHYDROGENASE"/>
    <property type="match status" value="1"/>
</dbReference>
<dbReference type="Gene3D" id="1.10.8.870">
    <property type="entry name" value="Alpha-glycerophosphate oxidase, cap domain"/>
    <property type="match status" value="1"/>
</dbReference>
<accession>C1E9G4</accession>
<dbReference type="PROSITE" id="PS00977">
    <property type="entry name" value="FAD_G3PDH_1"/>
    <property type="match status" value="1"/>
</dbReference>
<dbReference type="PROSITE" id="PS00978">
    <property type="entry name" value="FAD_G3PDH_2"/>
    <property type="match status" value="1"/>
</dbReference>